<name>A0A5J9UP57_9POAL</name>
<sequence length="231" mass="25032">MSAPVLGAGPRILDPSSPTMPSSPRITSSPSTLSVAIAYPIALCARRRSSNPHRLQGREGVTDPSSMCHSSSAPQEQEEGSAELGLGCLKRTGTEFYSTGEDNGNGGGRHAAEERRHAQRWGHIVQVPTNSGMTSFTARVEDIYPDAVSKLTVQHLAFCHLQDVIHRSEARVLHGPSSKTCPLLITMKSKGIPYFSVGHEWTRGVEVRKTPSHALMDALLLIVVMQSWAKE</sequence>
<accession>A0A5J9UP57</accession>
<feature type="compositionally biased region" description="Low complexity" evidence="1">
    <location>
        <begin position="15"/>
        <end position="31"/>
    </location>
</feature>
<gene>
    <name evidence="2" type="ORF">EJB05_28132</name>
</gene>
<keyword evidence="3" id="KW-1185">Reference proteome</keyword>
<feature type="region of interest" description="Disordered" evidence="1">
    <location>
        <begin position="1"/>
        <end position="31"/>
    </location>
</feature>
<feature type="non-terminal residue" evidence="2">
    <location>
        <position position="1"/>
    </location>
</feature>
<dbReference type="EMBL" id="RWGY01000013">
    <property type="protein sequence ID" value="TVU25629.1"/>
    <property type="molecule type" value="Genomic_DNA"/>
</dbReference>
<feature type="region of interest" description="Disordered" evidence="1">
    <location>
        <begin position="50"/>
        <end position="82"/>
    </location>
</feature>
<evidence type="ECO:0000256" key="1">
    <source>
        <dbReference type="SAM" id="MobiDB-lite"/>
    </source>
</evidence>
<protein>
    <submittedName>
        <fullName evidence="2">Uncharacterized protein</fullName>
    </submittedName>
</protein>
<dbReference type="Proteomes" id="UP000324897">
    <property type="component" value="Chromosome 2"/>
</dbReference>
<dbReference type="Gramene" id="TVU25629">
    <property type="protein sequence ID" value="TVU25629"/>
    <property type="gene ID" value="EJB05_28132"/>
</dbReference>
<organism evidence="2 3">
    <name type="scientific">Eragrostis curvula</name>
    <name type="common">weeping love grass</name>
    <dbReference type="NCBI Taxonomy" id="38414"/>
    <lineage>
        <taxon>Eukaryota</taxon>
        <taxon>Viridiplantae</taxon>
        <taxon>Streptophyta</taxon>
        <taxon>Embryophyta</taxon>
        <taxon>Tracheophyta</taxon>
        <taxon>Spermatophyta</taxon>
        <taxon>Magnoliopsida</taxon>
        <taxon>Liliopsida</taxon>
        <taxon>Poales</taxon>
        <taxon>Poaceae</taxon>
        <taxon>PACMAD clade</taxon>
        <taxon>Chloridoideae</taxon>
        <taxon>Eragrostideae</taxon>
        <taxon>Eragrostidinae</taxon>
        <taxon>Eragrostis</taxon>
    </lineage>
</organism>
<reference evidence="2 3" key="1">
    <citation type="journal article" date="2019" name="Sci. Rep.">
        <title>A high-quality genome of Eragrostis curvula grass provides insights into Poaceae evolution and supports new strategies to enhance forage quality.</title>
        <authorList>
            <person name="Carballo J."/>
            <person name="Santos B.A.C.M."/>
            <person name="Zappacosta D."/>
            <person name="Garbus I."/>
            <person name="Selva J.P."/>
            <person name="Gallo C.A."/>
            <person name="Diaz A."/>
            <person name="Albertini E."/>
            <person name="Caccamo M."/>
            <person name="Echenique V."/>
        </authorList>
    </citation>
    <scope>NUCLEOTIDE SEQUENCE [LARGE SCALE GENOMIC DNA]</scope>
    <source>
        <strain evidence="3">cv. Victoria</strain>
        <tissue evidence="2">Leaf</tissue>
    </source>
</reference>
<dbReference type="AlphaFoldDB" id="A0A5J9UP57"/>
<feature type="compositionally biased region" description="Polar residues" evidence="1">
    <location>
        <begin position="63"/>
        <end position="75"/>
    </location>
</feature>
<evidence type="ECO:0000313" key="3">
    <source>
        <dbReference type="Proteomes" id="UP000324897"/>
    </source>
</evidence>
<proteinExistence type="predicted"/>
<evidence type="ECO:0000313" key="2">
    <source>
        <dbReference type="EMBL" id="TVU25629.1"/>
    </source>
</evidence>
<comment type="caution">
    <text evidence="2">The sequence shown here is derived from an EMBL/GenBank/DDBJ whole genome shotgun (WGS) entry which is preliminary data.</text>
</comment>